<keyword evidence="12" id="KW-0275">Fatty acid biosynthesis</keyword>
<dbReference type="InParanoid" id="A0A7R8V2U1"/>
<evidence type="ECO:0000256" key="7">
    <source>
        <dbReference type="ARBA" id="ARBA00022832"/>
    </source>
</evidence>
<dbReference type="GO" id="GO:0048038">
    <property type="term" value="F:quinone binding"/>
    <property type="evidence" value="ECO:0007669"/>
    <property type="project" value="TreeGrafter"/>
</dbReference>
<dbReference type="Gene3D" id="3.40.50.720">
    <property type="entry name" value="NAD(P)-binding Rossmann-like Domain"/>
    <property type="match status" value="1"/>
</dbReference>
<dbReference type="PANTHER" id="PTHR42760:SF83">
    <property type="entry name" value="(3R)-3-HYDROXYACYL-COA DEHYDROGENASE"/>
    <property type="match status" value="1"/>
</dbReference>
<dbReference type="EC" id="1.1.1.239" evidence="19"/>
<dbReference type="FunFam" id="3.40.50.720:FF:000231">
    <property type="entry name" value="Estradiol 17-beta-dehydrogenase 8"/>
    <property type="match status" value="1"/>
</dbReference>
<evidence type="ECO:0000256" key="15">
    <source>
        <dbReference type="ARBA" id="ARBA00050232"/>
    </source>
</evidence>
<comment type="subcellular location">
    <subcellularLocation>
        <location evidence="1">Mitochondrion matrix</location>
    </subcellularLocation>
</comment>
<evidence type="ECO:0000256" key="12">
    <source>
        <dbReference type="ARBA" id="ARBA00023160"/>
    </source>
</evidence>
<accession>A0A7R8V2U1</accession>
<dbReference type="OrthoDB" id="1888931at2759"/>
<evidence type="ECO:0000256" key="16">
    <source>
        <dbReference type="ARBA" id="ARBA00050435"/>
    </source>
</evidence>
<keyword evidence="28" id="KW-1185">Reference proteome</keyword>
<evidence type="ECO:0000256" key="1">
    <source>
        <dbReference type="ARBA" id="ARBA00004305"/>
    </source>
</evidence>
<dbReference type="Pfam" id="PF13561">
    <property type="entry name" value="adh_short_C2"/>
    <property type="match status" value="1"/>
</dbReference>
<comment type="pathway">
    <text evidence="13">Steroid biosynthesis; estrogen biosynthesis.</text>
</comment>
<evidence type="ECO:0000313" key="27">
    <source>
        <dbReference type="EMBL" id="CAD7090957.1"/>
    </source>
</evidence>
<dbReference type="GO" id="GO:0004303">
    <property type="term" value="F:estradiol 17-beta-dehydrogenase [NAD(P)+] activity"/>
    <property type="evidence" value="ECO:0007669"/>
    <property type="project" value="UniProtKB-EC"/>
</dbReference>
<sequence>MPGPLLGKVAFVTGAGSGIGRAICRVMSRDGAHIVAADKNLASAQETIATLGSEALALEVDVSSTDSVAKALSATLDKYKRPPGVIVNSAGIVRDNYFLKMPEKDFDAVYKVNLKGTFLVMQYFAKSLVEYKKTGTIINLSSIIAKINNVGQANYTASKSGVISLTKVAAKEFGKFNIRVNAVLPGFIDTPMVAGIPDKAKEAALASCPLNRLGKPEEIAEVIAFLASDKASYINGATIEVTGGL</sequence>
<keyword evidence="10" id="KW-0443">Lipid metabolism</keyword>
<keyword evidence="11" id="KW-0496">Mitochondrion</keyword>
<dbReference type="SMART" id="SM00822">
    <property type="entry name" value="PKS_KR"/>
    <property type="match status" value="1"/>
</dbReference>
<dbReference type="FunCoup" id="A0A7R8V2U1">
    <property type="interactions" value="635"/>
</dbReference>
<evidence type="ECO:0000256" key="11">
    <source>
        <dbReference type="ARBA" id="ARBA00023128"/>
    </source>
</evidence>
<evidence type="ECO:0000256" key="9">
    <source>
        <dbReference type="ARBA" id="ARBA00023027"/>
    </source>
</evidence>
<comment type="catalytic activity">
    <reaction evidence="16">
        <text>17beta-hydroxy-5alpha-androstan-3-one + NAD(+) = 5alpha-androstan-3,17-dione + NADH + H(+)</text>
        <dbReference type="Rhea" id="RHEA:41992"/>
        <dbReference type="ChEBI" id="CHEBI:15378"/>
        <dbReference type="ChEBI" id="CHEBI:15994"/>
        <dbReference type="ChEBI" id="CHEBI:16330"/>
        <dbReference type="ChEBI" id="CHEBI:57540"/>
        <dbReference type="ChEBI" id="CHEBI:57945"/>
    </reaction>
    <physiologicalReaction direction="left-to-right" evidence="16">
        <dbReference type="Rhea" id="RHEA:41993"/>
    </physiologicalReaction>
</comment>
<protein>
    <recommendedName>
        <fullName evidence="20">(3R)-3-hydroxyacyl-CoA dehydrogenase</fullName>
        <ecNumber evidence="19">1.1.1.239</ecNumber>
        <ecNumber evidence="4">1.1.1.n12</ecNumber>
    </recommendedName>
    <alternativeName>
        <fullName evidence="22">17-beta-hydroxysteroid dehydrogenase 8</fullName>
    </alternativeName>
    <alternativeName>
        <fullName evidence="21">3-ketoacyl-[acyl-carrier-protein] reductase alpha subunit</fullName>
    </alternativeName>
    <alternativeName>
        <fullName evidence="24">3-oxoacyl-[acyl-carrier-protein] reductase</fullName>
    </alternativeName>
    <alternativeName>
        <fullName evidence="25">Estradiol 17-beta-dehydrogenase 8</fullName>
    </alternativeName>
    <alternativeName>
        <fullName evidence="23">Testosterone 17-beta-dehydrogenase 8</fullName>
    </alternativeName>
</protein>
<dbReference type="EMBL" id="LR899013">
    <property type="protein sequence ID" value="CAD7090957.1"/>
    <property type="molecule type" value="Genomic_DNA"/>
</dbReference>
<name>A0A7R8V2U1_HERIL</name>
<evidence type="ECO:0000256" key="23">
    <source>
        <dbReference type="ARBA" id="ARBA00081936"/>
    </source>
</evidence>
<keyword evidence="7" id="KW-0276">Fatty acid metabolism</keyword>
<comment type="catalytic activity">
    <reaction evidence="15">
        <text>testosterone + NAD(+) = androst-4-ene-3,17-dione + NADH + H(+)</text>
        <dbReference type="Rhea" id="RHEA:14929"/>
        <dbReference type="ChEBI" id="CHEBI:15378"/>
        <dbReference type="ChEBI" id="CHEBI:16422"/>
        <dbReference type="ChEBI" id="CHEBI:17347"/>
        <dbReference type="ChEBI" id="CHEBI:57540"/>
        <dbReference type="ChEBI" id="CHEBI:57945"/>
        <dbReference type="EC" id="1.1.1.239"/>
    </reaction>
    <physiologicalReaction direction="left-to-right" evidence="15">
        <dbReference type="Rhea" id="RHEA:14930"/>
    </physiologicalReaction>
</comment>
<dbReference type="AlphaFoldDB" id="A0A7R8V2U1"/>
<comment type="subunit">
    <text evidence="18">Heterotetramer with CBR4; contains two molecules of HSD17B8 and CBR4.</text>
</comment>
<evidence type="ECO:0000256" key="6">
    <source>
        <dbReference type="ARBA" id="ARBA00022553"/>
    </source>
</evidence>
<evidence type="ECO:0000256" key="2">
    <source>
        <dbReference type="ARBA" id="ARBA00005194"/>
    </source>
</evidence>
<evidence type="ECO:0000256" key="10">
    <source>
        <dbReference type="ARBA" id="ARBA00023098"/>
    </source>
</evidence>
<evidence type="ECO:0000256" key="17">
    <source>
        <dbReference type="ARBA" id="ARBA00052680"/>
    </source>
</evidence>
<dbReference type="GO" id="GO:0047035">
    <property type="term" value="F:testosterone dehydrogenase (NAD+) activity"/>
    <property type="evidence" value="ECO:0007669"/>
    <property type="project" value="UniProtKB-EC"/>
</dbReference>
<comment type="catalytic activity">
    <reaction evidence="14">
        <text>17beta-estradiol + NAD(+) = estrone + NADH + H(+)</text>
        <dbReference type="Rhea" id="RHEA:24612"/>
        <dbReference type="ChEBI" id="CHEBI:15378"/>
        <dbReference type="ChEBI" id="CHEBI:16469"/>
        <dbReference type="ChEBI" id="CHEBI:17263"/>
        <dbReference type="ChEBI" id="CHEBI:57540"/>
        <dbReference type="ChEBI" id="CHEBI:57945"/>
        <dbReference type="EC" id="1.1.1.62"/>
    </reaction>
    <physiologicalReaction direction="left-to-right" evidence="14">
        <dbReference type="Rhea" id="RHEA:24613"/>
    </physiologicalReaction>
    <physiologicalReaction direction="right-to-left" evidence="14">
        <dbReference type="Rhea" id="RHEA:24614"/>
    </physiologicalReaction>
</comment>
<evidence type="ECO:0000256" key="24">
    <source>
        <dbReference type="ARBA" id="ARBA00083097"/>
    </source>
</evidence>
<dbReference type="InterPro" id="IPR020904">
    <property type="entry name" value="Sc_DH/Rdtase_CS"/>
</dbReference>
<evidence type="ECO:0000256" key="20">
    <source>
        <dbReference type="ARBA" id="ARBA00070911"/>
    </source>
</evidence>
<organism evidence="27 28">
    <name type="scientific">Hermetia illucens</name>
    <name type="common">Black soldier fly</name>
    <dbReference type="NCBI Taxonomy" id="343691"/>
    <lineage>
        <taxon>Eukaryota</taxon>
        <taxon>Metazoa</taxon>
        <taxon>Ecdysozoa</taxon>
        <taxon>Arthropoda</taxon>
        <taxon>Hexapoda</taxon>
        <taxon>Insecta</taxon>
        <taxon>Pterygota</taxon>
        <taxon>Neoptera</taxon>
        <taxon>Endopterygota</taxon>
        <taxon>Diptera</taxon>
        <taxon>Brachycera</taxon>
        <taxon>Stratiomyomorpha</taxon>
        <taxon>Stratiomyidae</taxon>
        <taxon>Hermetiinae</taxon>
        <taxon>Hermetia</taxon>
    </lineage>
</organism>
<evidence type="ECO:0000256" key="25">
    <source>
        <dbReference type="ARBA" id="ARBA00083258"/>
    </source>
</evidence>
<dbReference type="GO" id="GO:0008210">
    <property type="term" value="P:estrogen metabolic process"/>
    <property type="evidence" value="ECO:0007669"/>
    <property type="project" value="UniProtKB-ARBA"/>
</dbReference>
<evidence type="ECO:0000256" key="22">
    <source>
        <dbReference type="ARBA" id="ARBA00081419"/>
    </source>
</evidence>
<keyword evidence="5" id="KW-0444">Lipid biosynthesis</keyword>
<feature type="domain" description="Ketoreductase" evidence="26">
    <location>
        <begin position="8"/>
        <end position="196"/>
    </location>
</feature>
<dbReference type="PRINTS" id="PR00080">
    <property type="entry name" value="SDRFAMILY"/>
</dbReference>
<dbReference type="GO" id="GO:0005759">
    <property type="term" value="C:mitochondrial matrix"/>
    <property type="evidence" value="ECO:0007669"/>
    <property type="project" value="UniProtKB-SubCell"/>
</dbReference>
<evidence type="ECO:0000313" key="28">
    <source>
        <dbReference type="Proteomes" id="UP000594454"/>
    </source>
</evidence>
<keyword evidence="9" id="KW-0520">NAD</keyword>
<evidence type="ECO:0000256" key="4">
    <source>
        <dbReference type="ARBA" id="ARBA00012456"/>
    </source>
</evidence>
<proteinExistence type="inferred from homology"/>
<dbReference type="Proteomes" id="UP000594454">
    <property type="component" value="Chromosome 5"/>
</dbReference>
<evidence type="ECO:0000256" key="14">
    <source>
        <dbReference type="ARBA" id="ARBA00049069"/>
    </source>
</evidence>
<reference evidence="27 28" key="1">
    <citation type="submission" date="2020-11" db="EMBL/GenBank/DDBJ databases">
        <authorList>
            <person name="Wallbank WR R."/>
            <person name="Pardo Diaz C."/>
            <person name="Kozak K."/>
            <person name="Martin S."/>
            <person name="Jiggins C."/>
            <person name="Moest M."/>
            <person name="Warren A I."/>
            <person name="Generalovic N T."/>
            <person name="Byers J.R.P. K."/>
            <person name="Montejo-Kovacevich G."/>
            <person name="Yen C E."/>
        </authorList>
    </citation>
    <scope>NUCLEOTIDE SEQUENCE [LARGE SCALE GENOMIC DNA]</scope>
</reference>
<dbReference type="PROSITE" id="PS00061">
    <property type="entry name" value="ADH_SHORT"/>
    <property type="match status" value="1"/>
</dbReference>
<dbReference type="PANTHER" id="PTHR42760">
    <property type="entry name" value="SHORT-CHAIN DEHYDROGENASES/REDUCTASES FAMILY MEMBER"/>
    <property type="match status" value="1"/>
</dbReference>
<evidence type="ECO:0000256" key="5">
    <source>
        <dbReference type="ARBA" id="ARBA00022516"/>
    </source>
</evidence>
<comment type="pathway">
    <text evidence="2">Lipid metabolism; fatty acid biosynthesis.</text>
</comment>
<dbReference type="EC" id="1.1.1.n12" evidence="4"/>
<dbReference type="InterPro" id="IPR036291">
    <property type="entry name" value="NAD(P)-bd_dom_sf"/>
</dbReference>
<dbReference type="InterPro" id="IPR002347">
    <property type="entry name" value="SDR_fam"/>
</dbReference>
<gene>
    <name evidence="27" type="ORF">HERILL_LOCUS13410</name>
</gene>
<evidence type="ECO:0000256" key="21">
    <source>
        <dbReference type="ARBA" id="ARBA00077835"/>
    </source>
</evidence>
<evidence type="ECO:0000256" key="3">
    <source>
        <dbReference type="ARBA" id="ARBA00006484"/>
    </source>
</evidence>
<dbReference type="PRINTS" id="PR00081">
    <property type="entry name" value="GDHRDH"/>
</dbReference>
<evidence type="ECO:0000256" key="8">
    <source>
        <dbReference type="ARBA" id="ARBA00023002"/>
    </source>
</evidence>
<evidence type="ECO:0000256" key="19">
    <source>
        <dbReference type="ARBA" id="ARBA00066822"/>
    </source>
</evidence>
<dbReference type="InterPro" id="IPR057326">
    <property type="entry name" value="KR_dom"/>
</dbReference>
<dbReference type="GO" id="GO:0006633">
    <property type="term" value="P:fatty acid biosynthetic process"/>
    <property type="evidence" value="ECO:0007669"/>
    <property type="project" value="UniProtKB-KW"/>
</dbReference>
<keyword evidence="6" id="KW-0597">Phosphoprotein</keyword>
<evidence type="ECO:0000256" key="13">
    <source>
        <dbReference type="ARBA" id="ARBA00037929"/>
    </source>
</evidence>
<comment type="similarity">
    <text evidence="3">Belongs to the short-chain dehydrogenases/reductases (SDR) family.</text>
</comment>
<evidence type="ECO:0000256" key="18">
    <source>
        <dbReference type="ARBA" id="ARBA00065174"/>
    </source>
</evidence>
<dbReference type="SUPFAM" id="SSF51735">
    <property type="entry name" value="NAD(P)-binding Rossmann-fold domains"/>
    <property type="match status" value="1"/>
</dbReference>
<evidence type="ECO:0000259" key="26">
    <source>
        <dbReference type="SMART" id="SM00822"/>
    </source>
</evidence>
<dbReference type="OMA" id="LFGVQCD"/>
<keyword evidence="8" id="KW-0560">Oxidoreductase</keyword>
<comment type="catalytic activity">
    <reaction evidence="17">
        <text>a (3R)-3-hydroxyacyl-CoA + NAD(+) = a 3-oxoacyl-CoA + NADH + H(+)</text>
        <dbReference type="Rhea" id="RHEA:32711"/>
        <dbReference type="ChEBI" id="CHEBI:15378"/>
        <dbReference type="ChEBI" id="CHEBI:57319"/>
        <dbReference type="ChEBI" id="CHEBI:57540"/>
        <dbReference type="ChEBI" id="CHEBI:57945"/>
        <dbReference type="ChEBI" id="CHEBI:90726"/>
        <dbReference type="EC" id="1.1.1.n12"/>
    </reaction>
    <physiologicalReaction direction="left-to-right" evidence="17">
        <dbReference type="Rhea" id="RHEA:32712"/>
    </physiologicalReaction>
</comment>